<feature type="binding site" evidence="13">
    <location>
        <position position="142"/>
    </location>
    <ligand>
        <name>Fe cation</name>
        <dbReference type="ChEBI" id="CHEBI:24875"/>
    </ligand>
</feature>
<evidence type="ECO:0000313" key="15">
    <source>
        <dbReference type="EMBL" id="MBB5018088.1"/>
    </source>
</evidence>
<accession>A0A840MHF4</accession>
<dbReference type="PROSITE" id="PS51410">
    <property type="entry name" value="BH4_AAA_HYDROXYL_2"/>
    <property type="match status" value="1"/>
</dbReference>
<dbReference type="Pfam" id="PF00351">
    <property type="entry name" value="Biopterin_H"/>
    <property type="match status" value="1"/>
</dbReference>
<comment type="pathway">
    <text evidence="3">Amino-acid degradation; L-phenylalanine degradation; acetoacetate and fumarate from L-phenylalanine: step 1/6.</text>
</comment>
<dbReference type="InterPro" id="IPR001273">
    <property type="entry name" value="ArAA_hydroxylase"/>
</dbReference>
<feature type="binding site" evidence="13">
    <location>
        <position position="137"/>
    </location>
    <ligand>
        <name>Fe cation</name>
        <dbReference type="ChEBI" id="CHEBI:24875"/>
    </ligand>
</feature>
<organism evidence="15 16">
    <name type="scientific">Chitinivorax tropicus</name>
    <dbReference type="NCBI Taxonomy" id="714531"/>
    <lineage>
        <taxon>Bacteria</taxon>
        <taxon>Pseudomonadati</taxon>
        <taxon>Pseudomonadota</taxon>
        <taxon>Betaproteobacteria</taxon>
        <taxon>Chitinivorax</taxon>
    </lineage>
</organism>
<dbReference type="InterPro" id="IPR005960">
    <property type="entry name" value="Phe-4-hydroxylase_mono"/>
</dbReference>
<protein>
    <recommendedName>
        <fullName evidence="6">Phenylalanine-4-hydroxylase</fullName>
        <ecNumber evidence="5">1.14.16.1</ecNumber>
    </recommendedName>
    <alternativeName>
        <fullName evidence="12">Phe-4-monooxygenase</fullName>
    </alternativeName>
</protein>
<dbReference type="PANTHER" id="PTHR11473:SF24">
    <property type="entry name" value="PHENYLALANINE-4-HYDROXYLASE"/>
    <property type="match status" value="1"/>
</dbReference>
<keyword evidence="10" id="KW-0503">Monooxygenase</keyword>
<comment type="similarity">
    <text evidence="4">Belongs to the biopterin-dependent aromatic amino acid hydroxylase family.</text>
</comment>
<evidence type="ECO:0000256" key="11">
    <source>
        <dbReference type="ARBA" id="ARBA00023232"/>
    </source>
</evidence>
<evidence type="ECO:0000256" key="5">
    <source>
        <dbReference type="ARBA" id="ARBA00011995"/>
    </source>
</evidence>
<reference evidence="15 16" key="1">
    <citation type="submission" date="2020-08" db="EMBL/GenBank/DDBJ databases">
        <title>Genomic Encyclopedia of Type Strains, Phase IV (KMG-IV): sequencing the most valuable type-strain genomes for metagenomic binning, comparative biology and taxonomic classification.</title>
        <authorList>
            <person name="Goeker M."/>
        </authorList>
    </citation>
    <scope>NUCLEOTIDE SEQUENCE [LARGE SCALE GENOMIC DNA]</scope>
    <source>
        <strain evidence="15 16">DSM 27165</strain>
    </source>
</reference>
<keyword evidence="7 13" id="KW-0479">Metal-binding</keyword>
<dbReference type="NCBIfam" id="NF008877">
    <property type="entry name" value="PRK11913.1-2"/>
    <property type="match status" value="1"/>
</dbReference>
<dbReference type="InterPro" id="IPR019774">
    <property type="entry name" value="Aromatic-AA_hydroxylase_C"/>
</dbReference>
<comment type="catalytic activity">
    <reaction evidence="1">
        <text>(6R)-L-erythro-5,6,7,8-tetrahydrobiopterin + L-phenylalanine + O2 = (4aS,6R)-4a-hydroxy-L-erythro-5,6,7,8-tetrahydrobiopterin + L-tyrosine</text>
        <dbReference type="Rhea" id="RHEA:20273"/>
        <dbReference type="ChEBI" id="CHEBI:15379"/>
        <dbReference type="ChEBI" id="CHEBI:15642"/>
        <dbReference type="ChEBI" id="CHEBI:58095"/>
        <dbReference type="ChEBI" id="CHEBI:58315"/>
        <dbReference type="ChEBI" id="CHEBI:59560"/>
        <dbReference type="EC" id="1.14.16.1"/>
    </reaction>
</comment>
<dbReference type="SUPFAM" id="SSF56534">
    <property type="entry name" value="Aromatic aminoacid monoxygenases, catalytic and oligomerization domains"/>
    <property type="match status" value="1"/>
</dbReference>
<dbReference type="CDD" id="cd03348">
    <property type="entry name" value="pro_PheOH"/>
    <property type="match status" value="1"/>
</dbReference>
<gene>
    <name evidence="15" type="ORF">HNQ59_001373</name>
</gene>
<evidence type="ECO:0000256" key="7">
    <source>
        <dbReference type="ARBA" id="ARBA00022723"/>
    </source>
</evidence>
<name>A0A840MHF4_9PROT</name>
<dbReference type="InterPro" id="IPR018301">
    <property type="entry name" value="ArAA_hydroxylase_Fe/CU_BS"/>
</dbReference>
<keyword evidence="9 13" id="KW-0408">Iron</keyword>
<dbReference type="EMBL" id="JACHHY010000007">
    <property type="protein sequence ID" value="MBB5018088.1"/>
    <property type="molecule type" value="Genomic_DNA"/>
</dbReference>
<dbReference type="PROSITE" id="PS00367">
    <property type="entry name" value="BH4_AAA_HYDROXYL_1"/>
    <property type="match status" value="1"/>
</dbReference>
<keyword evidence="8 15" id="KW-0560">Oxidoreductase</keyword>
<dbReference type="GO" id="GO:0004505">
    <property type="term" value="F:phenylalanine 4-monooxygenase activity"/>
    <property type="evidence" value="ECO:0007669"/>
    <property type="project" value="UniProtKB-EC"/>
</dbReference>
<dbReference type="PRINTS" id="PR00372">
    <property type="entry name" value="FYWHYDRXLASE"/>
</dbReference>
<dbReference type="GO" id="GO:0006559">
    <property type="term" value="P:L-phenylalanine catabolic process"/>
    <property type="evidence" value="ECO:0007669"/>
    <property type="project" value="UniProtKB-UniPathway"/>
</dbReference>
<evidence type="ECO:0000256" key="3">
    <source>
        <dbReference type="ARBA" id="ARBA00005088"/>
    </source>
</evidence>
<sequence>MDTHQPYIIPDITIRKNDGLAHAADYTMPQPLDRYTADDHAVWCLLYERQMALLPGRVCDEFLVGLAQIELACDRVPIFEELNVRLRAATGWQIVAVHGLIPDDVFFEHLANRRFPVTWWLRERHQIDYLQEPDIFHDLFGHVPLLMNPVFADYLQAYGRGGMKAKALGALPMLARLYWYTVEFGLLKTAEGLRIYGAGIVSSKSESIHSLESTSPNRVGFDLERIMRTRYRIDTFQQTYFVIDSFEQLFTATAPDFTTIYQSLLSQPVLGAGALTEGDCILQRGDQQGWVVTGDV</sequence>
<dbReference type="EC" id="1.14.16.1" evidence="5"/>
<feature type="domain" description="Biopterin-dependent aromatic amino acid hydroxylase family profile" evidence="14">
    <location>
        <begin position="1"/>
        <end position="296"/>
    </location>
</feature>
<proteinExistence type="inferred from homology"/>
<evidence type="ECO:0000256" key="12">
    <source>
        <dbReference type="ARBA" id="ARBA00029922"/>
    </source>
</evidence>
<evidence type="ECO:0000259" key="14">
    <source>
        <dbReference type="PROSITE" id="PS51410"/>
    </source>
</evidence>
<evidence type="ECO:0000256" key="9">
    <source>
        <dbReference type="ARBA" id="ARBA00023004"/>
    </source>
</evidence>
<evidence type="ECO:0000256" key="10">
    <source>
        <dbReference type="ARBA" id="ARBA00023033"/>
    </source>
</evidence>
<dbReference type="Gene3D" id="1.10.800.10">
    <property type="entry name" value="Aromatic amino acid hydroxylase"/>
    <property type="match status" value="1"/>
</dbReference>
<dbReference type="RefSeq" id="WP_184036851.1">
    <property type="nucleotide sequence ID" value="NZ_JACHHY010000007.1"/>
</dbReference>
<evidence type="ECO:0000256" key="13">
    <source>
        <dbReference type="PIRSR" id="PIRSR601273-2"/>
    </source>
</evidence>
<evidence type="ECO:0000313" key="16">
    <source>
        <dbReference type="Proteomes" id="UP000575898"/>
    </source>
</evidence>
<dbReference type="UniPathway" id="UPA00139">
    <property type="reaction ID" value="UER00337"/>
</dbReference>
<evidence type="ECO:0000256" key="6">
    <source>
        <dbReference type="ARBA" id="ARBA00020276"/>
    </source>
</evidence>
<dbReference type="InterPro" id="IPR036329">
    <property type="entry name" value="Aro-AA_hydroxylase_C_sf"/>
</dbReference>
<dbReference type="NCBIfam" id="TIGR01267">
    <property type="entry name" value="Phe4hydrox_mono"/>
    <property type="match status" value="1"/>
</dbReference>
<evidence type="ECO:0000256" key="2">
    <source>
        <dbReference type="ARBA" id="ARBA00001954"/>
    </source>
</evidence>
<evidence type="ECO:0000256" key="8">
    <source>
        <dbReference type="ARBA" id="ARBA00023002"/>
    </source>
</evidence>
<dbReference type="GO" id="GO:0005506">
    <property type="term" value="F:iron ion binding"/>
    <property type="evidence" value="ECO:0007669"/>
    <property type="project" value="InterPro"/>
</dbReference>
<evidence type="ECO:0000256" key="1">
    <source>
        <dbReference type="ARBA" id="ARBA00001060"/>
    </source>
</evidence>
<dbReference type="PANTHER" id="PTHR11473">
    <property type="entry name" value="AROMATIC AMINO ACID HYDROXYLASE"/>
    <property type="match status" value="1"/>
</dbReference>
<dbReference type="AlphaFoldDB" id="A0A840MHF4"/>
<keyword evidence="16" id="KW-1185">Reference proteome</keyword>
<keyword evidence="11" id="KW-0585">Phenylalanine catabolism</keyword>
<dbReference type="InterPro" id="IPR036951">
    <property type="entry name" value="ArAA_hydroxylase_sf"/>
</dbReference>
<comment type="caution">
    <text evidence="15">The sequence shown here is derived from an EMBL/GenBank/DDBJ whole genome shotgun (WGS) entry which is preliminary data.</text>
</comment>
<feature type="binding site" evidence="13">
    <location>
        <position position="183"/>
    </location>
    <ligand>
        <name>Fe cation</name>
        <dbReference type="ChEBI" id="CHEBI:24875"/>
    </ligand>
</feature>
<evidence type="ECO:0000256" key="4">
    <source>
        <dbReference type="ARBA" id="ARBA00009712"/>
    </source>
</evidence>
<dbReference type="Proteomes" id="UP000575898">
    <property type="component" value="Unassembled WGS sequence"/>
</dbReference>
<comment type="cofactor">
    <cofactor evidence="2 13">
        <name>Fe(2+)</name>
        <dbReference type="ChEBI" id="CHEBI:29033"/>
    </cofactor>
</comment>